<dbReference type="GO" id="GO:0090110">
    <property type="term" value="P:COPII-coated vesicle cargo loading"/>
    <property type="evidence" value="ECO:0007669"/>
    <property type="project" value="TreeGrafter"/>
</dbReference>
<dbReference type="InterPro" id="IPR012990">
    <property type="entry name" value="Beta-sandwich_Sec23_24"/>
</dbReference>
<sequence>PVPQPQLQPPVGGPPAMVQGRPPVVQYPGAGPIHAGQQPPMPGMATRAVAGAMNPSMRIPPMASQQISSSSIQQPQQLQQPQQPQQPQQQYQYQQQQQYQQPQPQSQQQYQGQTQSYEDGGMNSMVQQMGALGLQQQAGHGHQKAKARRVYATGETATSPNYGAHMSPTVGSQMFTPAGQAPKPSSPFVGGPRAEQMSPPERAVGAEQQKRRIDPNQMPSPVVVHAQNQELYPDQTYYTSQRTGVPMVNTDVACIDEGNANPKFMRMTMYTLPNTDDLLKGCQLPLGAIVQPLADVTDRETPVQVIDFGEEGPVRCLRCKAYINGYMKFIDGGKKFICNLCKHENDVPMDYFYNLDMTGRRMDWEMRPELRNGSIEFVATKEFMSKQKGEAAFVFAIDVTWNAVQSGMLAVCAKTIKEILYSGLGLLPGVRIGLLTYDRSVHFYSLHPSLDQAQMMVVPDLNDAFVPISEGFLVDPIESRHVIEPLLENLPSMFSQNRTAEPAMGAVTQVVLEALKGRGGKLFMFQTALPTLGPGSLKNRDDAKLHNTDKEKTLYVPQDSFYTDTAIKYVEQGIGVNLYLFPNAYTDVATISQLSTLTSGELYTYPSFQSGRDGIRFAEDLRNDALRMFGFNGVLRIRCSDGLRIEDHYGNLYMRNHVDVELAMITCDTSIGVTFKHDAKLDEKEDVYFQVALLYTKFDGQRRIRVHNIALPCTTLVGNMFRQAEIDSSVNLLCRIASAESKSISLRNIRDKLTDRCIHILSAYRTHCAANSSSSQLILPEAYKLLPIYALALTKSYALRSSPDIQLDTRVSTLLLFNQLSVLASSRLLYPRISSAILPSDTNPNLNPNADADADADPDSHPNTTTLPYLVRASYSLLDSSNIYFSQSNHSSLTCWIGRNVDSSVLSALFGTPSIDQIDPTSTSSLLFTNTSPQSVYAWQVAFALVNNKYILPSVADIEAAFSYSNNLTIPKFQIIRQNLDQSEASFAATLVEDRSNDAMSYVDYLCHIHRNIQTDMRMKAVDRKY</sequence>
<dbReference type="InterPro" id="IPR036175">
    <property type="entry name" value="Sec23/24_helical_dom_sf"/>
</dbReference>
<dbReference type="InterPro" id="IPR050550">
    <property type="entry name" value="SEC23_SEC24_subfamily"/>
</dbReference>
<dbReference type="SUPFAM" id="SSF82919">
    <property type="entry name" value="Zn-finger domain of Sec23/24"/>
    <property type="match status" value="1"/>
</dbReference>
<evidence type="ECO:0000256" key="1">
    <source>
        <dbReference type="ARBA" id="ARBA00008334"/>
    </source>
</evidence>
<dbReference type="OrthoDB" id="49016at2759"/>
<feature type="domain" description="Sec23/Sec24 beta-sandwich" evidence="8">
    <location>
        <begin position="630"/>
        <end position="714"/>
    </location>
</feature>
<dbReference type="InterPro" id="IPR006895">
    <property type="entry name" value="Znf_Sec23_Sec24"/>
</dbReference>
<dbReference type="Pfam" id="PF08033">
    <property type="entry name" value="Sec23_BS"/>
    <property type="match status" value="1"/>
</dbReference>
<evidence type="ECO:0000259" key="6">
    <source>
        <dbReference type="Pfam" id="PF04811"/>
    </source>
</evidence>
<feature type="region of interest" description="Disordered" evidence="4">
    <location>
        <begin position="1"/>
        <end position="121"/>
    </location>
</feature>
<dbReference type="PANTHER" id="PTHR13803">
    <property type="entry name" value="SEC24-RELATED PROTEIN"/>
    <property type="match status" value="1"/>
</dbReference>
<reference evidence="10" key="1">
    <citation type="submission" date="2017-01" db="EMBL/GenBank/DDBJ databases">
        <authorList>
            <person name="Wang Y."/>
            <person name="White M."/>
            <person name="Kvist S."/>
            <person name="Moncalvo J.-M."/>
        </authorList>
    </citation>
    <scope>NUCLEOTIDE SEQUENCE [LARGE SCALE GENOMIC DNA]</scope>
    <source>
        <strain evidence="10">COL-18-3</strain>
    </source>
</reference>
<organism evidence="9 10">
    <name type="scientific">Zancudomyces culisetae</name>
    <name type="common">Gut fungus</name>
    <name type="synonym">Smittium culisetae</name>
    <dbReference type="NCBI Taxonomy" id="1213189"/>
    <lineage>
        <taxon>Eukaryota</taxon>
        <taxon>Fungi</taxon>
        <taxon>Fungi incertae sedis</taxon>
        <taxon>Zoopagomycota</taxon>
        <taxon>Kickxellomycotina</taxon>
        <taxon>Harpellomycetes</taxon>
        <taxon>Harpellales</taxon>
        <taxon>Legeriomycetaceae</taxon>
        <taxon>Zancudomyces</taxon>
    </lineage>
</organism>
<keyword evidence="2" id="KW-0813">Transport</keyword>
<dbReference type="InterPro" id="IPR041742">
    <property type="entry name" value="Sec24-like_trunk_dom"/>
</dbReference>
<dbReference type="InterPro" id="IPR006896">
    <property type="entry name" value="Sec23/24_trunk_dom"/>
</dbReference>
<feature type="region of interest" description="Disordered" evidence="4">
    <location>
        <begin position="841"/>
        <end position="863"/>
    </location>
</feature>
<dbReference type="Proteomes" id="UP000188320">
    <property type="component" value="Unassembled WGS sequence"/>
</dbReference>
<feature type="compositionally biased region" description="Low complexity" evidence="4">
    <location>
        <begin position="64"/>
        <end position="117"/>
    </location>
</feature>
<dbReference type="GO" id="GO:0030127">
    <property type="term" value="C:COPII vesicle coat"/>
    <property type="evidence" value="ECO:0007669"/>
    <property type="project" value="InterPro"/>
</dbReference>
<protein>
    <submittedName>
        <fullName evidence="9">Protein transport protein Sec24C</fullName>
    </submittedName>
</protein>
<dbReference type="InterPro" id="IPR006900">
    <property type="entry name" value="Sec23/24_helical_dom"/>
</dbReference>
<dbReference type="Gene3D" id="3.40.50.410">
    <property type="entry name" value="von Willebrand factor, type A domain"/>
    <property type="match status" value="1"/>
</dbReference>
<dbReference type="InterPro" id="IPR036174">
    <property type="entry name" value="Znf_Sec23_Sec24_sf"/>
</dbReference>
<dbReference type="GO" id="GO:0006886">
    <property type="term" value="P:intracellular protein transport"/>
    <property type="evidence" value="ECO:0007669"/>
    <property type="project" value="InterPro"/>
</dbReference>
<dbReference type="PANTHER" id="PTHR13803:SF4">
    <property type="entry name" value="SECRETORY 24CD, ISOFORM C"/>
    <property type="match status" value="1"/>
</dbReference>
<feature type="domain" description="Sec23/Sec24 helical" evidence="7">
    <location>
        <begin position="727"/>
        <end position="825"/>
    </location>
</feature>
<dbReference type="AlphaFoldDB" id="A0A1R1PK11"/>
<dbReference type="Pfam" id="PF04815">
    <property type="entry name" value="Sec23_helical"/>
    <property type="match status" value="1"/>
</dbReference>
<evidence type="ECO:0000256" key="4">
    <source>
        <dbReference type="SAM" id="MobiDB-lite"/>
    </source>
</evidence>
<feature type="region of interest" description="Disordered" evidence="4">
    <location>
        <begin position="176"/>
        <end position="199"/>
    </location>
</feature>
<dbReference type="Gene3D" id="2.60.40.1670">
    <property type="entry name" value="beta-sandwich domain of Sec23/24"/>
    <property type="match status" value="1"/>
</dbReference>
<feature type="domain" description="Sec23/Sec24 trunk" evidence="6">
    <location>
        <begin position="390"/>
        <end position="623"/>
    </location>
</feature>
<gene>
    <name evidence="9" type="ORF">AX774_g5256</name>
</gene>
<dbReference type="InterPro" id="IPR036465">
    <property type="entry name" value="vWFA_dom_sf"/>
</dbReference>
<evidence type="ECO:0000256" key="2">
    <source>
        <dbReference type="ARBA" id="ARBA00022448"/>
    </source>
</evidence>
<proteinExistence type="inferred from homology"/>
<feature type="non-terminal residue" evidence="9">
    <location>
        <position position="1"/>
    </location>
</feature>
<dbReference type="CDD" id="cd01479">
    <property type="entry name" value="Sec24-like"/>
    <property type="match status" value="1"/>
</dbReference>
<dbReference type="GO" id="GO:0070971">
    <property type="term" value="C:endoplasmic reticulum exit site"/>
    <property type="evidence" value="ECO:0007669"/>
    <property type="project" value="TreeGrafter"/>
</dbReference>
<keyword evidence="3" id="KW-0653">Protein transport</keyword>
<dbReference type="GO" id="GO:0008270">
    <property type="term" value="F:zinc ion binding"/>
    <property type="evidence" value="ECO:0007669"/>
    <property type="project" value="InterPro"/>
</dbReference>
<feature type="compositionally biased region" description="Pro residues" evidence="4">
    <location>
        <begin position="1"/>
        <end position="13"/>
    </location>
</feature>
<evidence type="ECO:0000259" key="8">
    <source>
        <dbReference type="Pfam" id="PF08033"/>
    </source>
</evidence>
<accession>A0A1R1PK11</accession>
<dbReference type="Gene3D" id="1.20.120.730">
    <property type="entry name" value="Sec23/Sec24 helical domain"/>
    <property type="match status" value="1"/>
</dbReference>
<dbReference type="Gene3D" id="3.40.20.10">
    <property type="entry name" value="Severin"/>
    <property type="match status" value="1"/>
</dbReference>
<name>A0A1R1PK11_ZANCU</name>
<evidence type="ECO:0000259" key="5">
    <source>
        <dbReference type="Pfam" id="PF04810"/>
    </source>
</evidence>
<dbReference type="SUPFAM" id="SSF53300">
    <property type="entry name" value="vWA-like"/>
    <property type="match status" value="1"/>
</dbReference>
<dbReference type="Pfam" id="PF04811">
    <property type="entry name" value="Sec23_trunk"/>
    <property type="match status" value="1"/>
</dbReference>
<dbReference type="Gene3D" id="2.30.30.380">
    <property type="entry name" value="Zn-finger domain of Sec23/24"/>
    <property type="match status" value="1"/>
</dbReference>
<evidence type="ECO:0000259" key="7">
    <source>
        <dbReference type="Pfam" id="PF04815"/>
    </source>
</evidence>
<dbReference type="InterPro" id="IPR036180">
    <property type="entry name" value="Gelsolin-like_dom_sf"/>
</dbReference>
<comment type="similarity">
    <text evidence="1">Belongs to the SEC23/SEC24 family. SEC24 subfamily.</text>
</comment>
<dbReference type="InterPro" id="IPR029006">
    <property type="entry name" value="ADF-H/Gelsolin-like_dom_sf"/>
</dbReference>
<dbReference type="SUPFAM" id="SSF81995">
    <property type="entry name" value="beta-sandwich domain of Sec23/24"/>
    <property type="match status" value="1"/>
</dbReference>
<evidence type="ECO:0000313" key="9">
    <source>
        <dbReference type="EMBL" id="OMH81294.1"/>
    </source>
</evidence>
<evidence type="ECO:0000313" key="10">
    <source>
        <dbReference type="Proteomes" id="UP000188320"/>
    </source>
</evidence>
<dbReference type="SUPFAM" id="SSF82754">
    <property type="entry name" value="C-terminal, gelsolin-like domain of Sec23/24"/>
    <property type="match status" value="1"/>
</dbReference>
<keyword evidence="10" id="KW-1185">Reference proteome</keyword>
<feature type="domain" description="Zinc finger Sec23/Sec24-type" evidence="5">
    <location>
        <begin position="313"/>
        <end position="351"/>
    </location>
</feature>
<evidence type="ECO:0000256" key="3">
    <source>
        <dbReference type="ARBA" id="ARBA00022927"/>
    </source>
</evidence>
<dbReference type="Pfam" id="PF04810">
    <property type="entry name" value="zf-Sec23_Sec24"/>
    <property type="match status" value="1"/>
</dbReference>
<dbReference type="EMBL" id="LSSK01000933">
    <property type="protein sequence ID" value="OMH81294.1"/>
    <property type="molecule type" value="Genomic_DNA"/>
</dbReference>
<dbReference type="SUPFAM" id="SSF81811">
    <property type="entry name" value="Helical domain of Sec23/24"/>
    <property type="match status" value="1"/>
</dbReference>
<comment type="caution">
    <text evidence="9">The sequence shown here is derived from an EMBL/GenBank/DDBJ whole genome shotgun (WGS) entry which is preliminary data.</text>
</comment>
<dbReference type="GO" id="GO:0000149">
    <property type="term" value="F:SNARE binding"/>
    <property type="evidence" value="ECO:0007669"/>
    <property type="project" value="TreeGrafter"/>
</dbReference>